<evidence type="ECO:0000256" key="6">
    <source>
        <dbReference type="ARBA" id="ARBA00023237"/>
    </source>
</evidence>
<dbReference type="InterPro" id="IPR036942">
    <property type="entry name" value="Beta-barrel_TonB_sf"/>
</dbReference>
<proteinExistence type="inferred from homology"/>
<dbReference type="InterPro" id="IPR037066">
    <property type="entry name" value="Plug_dom_sf"/>
</dbReference>
<sequence>MNFYTLSHWGRIKQLLVIMKLTVFLIILACFQVSASVYAQYNVSLTEKNAPLSKIFKKIESQTGYSFFYDDKLLTGTHNITLTLKNATLKEALDKCLADQPLTYSVVDKTIVISAKRKPEAAKPAPILIVPKEIRGIVTDSAGIGIRDAVIRIKSSAVATSSDQLGNFLILSNSPDDRLVVSHIGYESVELKVDYGSDQPVRIVLHLATTNLSQVTVVSTGYENLPKERVTGSFSQPLKQMYDARVSTDVLTKLEGITSGIAFNTPGLTGNRETKISVRGRSTIYANDNPLIVVDNFPYDGDINNINPNDVESVTVLKDAAASSIWGVQAGNGVIVITTKKGKLNQPLKIQVNSNITVSNKPDLKYDPNFLTSRDYIDVERYLFANGKYDGDIAQNDPSNPTSTYPPISTVVDLLNKAKNGTISQAAADQQINALRNYDVRNDLSKYFYRRAVNQQYNINFSGGTDTYSYYFSGGYDKNLATLKGNAYDRLTFNTNNVIKPVTNLELSIGLNYVQSNNTADNTLPQIRTGGEYSSVLPYTQLADASGQPQAILSQYSADYVAASVNKGFLSWAFNPLQELRERLNTSNGKRNDFRLNTGAKYSFLNGFSADIKYQYQSSQYNSKSIADQRSFLARTLINSYSVVDGDGNVVGYNIPVGGILSTTNDNQEAHHGRGQLNYSHVWSRHSISALAGFEVTQVKADQTANALYGYNDELGISLPVDYVNGFPLNPSGYNTIPYSGSAGGTLNRYRSHFANAAYSYLERYTISASGRIDASNYFGVKTNQKAVPLWSAGFKWDIYKDNFYKLDWLPVLSLRASYGFQGNLDKTLAAVTTLTNVGAAANWTNANYSIINNYGNPDLRWERIRMINFGIDFAFRNNRVTGSIDYYTKKGIDLIGFTVLAPSTGVTDMKGNYSGMKGNGIDVQLNSQNISGKFNWTTNVIISHATDKVTTYTAAPVPSSSLVGSNTSISPIIGQPVYSIVSFKWGGLDAQTGDPQGYLSDGTLSSDYSALINNTPNNQMVYSGPARPTYFGGFNNRFSYAGIILSVNVSYKFGYYFRRSSLSYDYLYRLGIGNKDYAERWQQPGDEKATNVPSMTYPSDQNRDYFYNYSSVLVEKGDHVRLQDVSISYDLNSSKQRWLPVKQVQIYLYANNLGIIWKANKQGINPDYPVGGIRTPKTFAIGLKASL</sequence>
<dbReference type="InterPro" id="IPR023996">
    <property type="entry name" value="TonB-dep_OMP_SusC/RagA"/>
</dbReference>
<dbReference type="Gene3D" id="3.55.50.30">
    <property type="match status" value="1"/>
</dbReference>
<keyword evidence="2 7" id="KW-0813">Transport</keyword>
<keyword evidence="3 7" id="KW-1134">Transmembrane beta strand</keyword>
<dbReference type="InterPro" id="IPR023997">
    <property type="entry name" value="TonB-dep_OMP_SusC/RagA_CS"/>
</dbReference>
<gene>
    <name evidence="9" type="ORF">GCM10023313_06090</name>
</gene>
<keyword evidence="9" id="KW-0675">Receptor</keyword>
<keyword evidence="4 7" id="KW-0812">Transmembrane</keyword>
<dbReference type="InterPro" id="IPR011662">
    <property type="entry name" value="Secretin/TonB_short_N"/>
</dbReference>
<keyword evidence="5 7" id="KW-0472">Membrane</keyword>
<keyword evidence="6 7" id="KW-0998">Cell outer membrane</keyword>
<dbReference type="SUPFAM" id="SSF49464">
    <property type="entry name" value="Carboxypeptidase regulatory domain-like"/>
    <property type="match status" value="1"/>
</dbReference>
<dbReference type="PROSITE" id="PS52016">
    <property type="entry name" value="TONB_DEPENDENT_REC_3"/>
    <property type="match status" value="1"/>
</dbReference>
<evidence type="ECO:0000256" key="2">
    <source>
        <dbReference type="ARBA" id="ARBA00022448"/>
    </source>
</evidence>
<evidence type="ECO:0000256" key="4">
    <source>
        <dbReference type="ARBA" id="ARBA00022692"/>
    </source>
</evidence>
<dbReference type="EMBL" id="BAABJI010000001">
    <property type="protein sequence ID" value="GAA4906169.1"/>
    <property type="molecule type" value="Genomic_DNA"/>
</dbReference>
<accession>A0ABP9FL34</accession>
<evidence type="ECO:0000259" key="8">
    <source>
        <dbReference type="SMART" id="SM00965"/>
    </source>
</evidence>
<evidence type="ECO:0000313" key="10">
    <source>
        <dbReference type="Proteomes" id="UP001501436"/>
    </source>
</evidence>
<protein>
    <submittedName>
        <fullName evidence="9">TonB-dependent receptor</fullName>
    </submittedName>
</protein>
<dbReference type="Gene3D" id="2.170.130.10">
    <property type="entry name" value="TonB-dependent receptor, plug domain"/>
    <property type="match status" value="1"/>
</dbReference>
<feature type="domain" description="Secretin/TonB short N-terminal" evidence="8">
    <location>
        <begin position="65"/>
        <end position="116"/>
    </location>
</feature>
<dbReference type="Proteomes" id="UP001501436">
    <property type="component" value="Unassembled WGS sequence"/>
</dbReference>
<evidence type="ECO:0000256" key="3">
    <source>
        <dbReference type="ARBA" id="ARBA00022452"/>
    </source>
</evidence>
<dbReference type="Pfam" id="PF07660">
    <property type="entry name" value="STN"/>
    <property type="match status" value="1"/>
</dbReference>
<dbReference type="Gene3D" id="2.40.170.20">
    <property type="entry name" value="TonB-dependent receptor, beta-barrel domain"/>
    <property type="match status" value="1"/>
</dbReference>
<organism evidence="9 10">
    <name type="scientific">Mucilaginibacter defluvii</name>
    <dbReference type="NCBI Taxonomy" id="1196019"/>
    <lineage>
        <taxon>Bacteria</taxon>
        <taxon>Pseudomonadati</taxon>
        <taxon>Bacteroidota</taxon>
        <taxon>Sphingobacteriia</taxon>
        <taxon>Sphingobacteriales</taxon>
        <taxon>Sphingobacteriaceae</taxon>
        <taxon>Mucilaginibacter</taxon>
    </lineage>
</organism>
<dbReference type="InterPro" id="IPR008969">
    <property type="entry name" value="CarboxyPept-like_regulatory"/>
</dbReference>
<name>A0ABP9FL34_9SPHI</name>
<dbReference type="SMART" id="SM00965">
    <property type="entry name" value="STN"/>
    <property type="match status" value="1"/>
</dbReference>
<dbReference type="NCBIfam" id="TIGR04057">
    <property type="entry name" value="SusC_RagA_signa"/>
    <property type="match status" value="1"/>
</dbReference>
<dbReference type="InterPro" id="IPR012910">
    <property type="entry name" value="Plug_dom"/>
</dbReference>
<dbReference type="Pfam" id="PF07715">
    <property type="entry name" value="Plug"/>
    <property type="match status" value="1"/>
</dbReference>
<dbReference type="Pfam" id="PF13715">
    <property type="entry name" value="CarbopepD_reg_2"/>
    <property type="match status" value="1"/>
</dbReference>
<dbReference type="SUPFAM" id="SSF56935">
    <property type="entry name" value="Porins"/>
    <property type="match status" value="1"/>
</dbReference>
<keyword evidence="10" id="KW-1185">Reference proteome</keyword>
<dbReference type="Gene3D" id="2.60.40.1120">
    <property type="entry name" value="Carboxypeptidase-like, regulatory domain"/>
    <property type="match status" value="1"/>
</dbReference>
<evidence type="ECO:0000256" key="1">
    <source>
        <dbReference type="ARBA" id="ARBA00004571"/>
    </source>
</evidence>
<evidence type="ECO:0000256" key="7">
    <source>
        <dbReference type="PROSITE-ProRule" id="PRU01360"/>
    </source>
</evidence>
<comment type="similarity">
    <text evidence="7">Belongs to the TonB-dependent receptor family.</text>
</comment>
<dbReference type="NCBIfam" id="TIGR04056">
    <property type="entry name" value="OMP_RagA_SusC"/>
    <property type="match status" value="1"/>
</dbReference>
<evidence type="ECO:0000256" key="5">
    <source>
        <dbReference type="ARBA" id="ARBA00023136"/>
    </source>
</evidence>
<reference evidence="10" key="1">
    <citation type="journal article" date="2019" name="Int. J. Syst. Evol. Microbiol.">
        <title>The Global Catalogue of Microorganisms (GCM) 10K type strain sequencing project: providing services to taxonomists for standard genome sequencing and annotation.</title>
        <authorList>
            <consortium name="The Broad Institute Genomics Platform"/>
            <consortium name="The Broad Institute Genome Sequencing Center for Infectious Disease"/>
            <person name="Wu L."/>
            <person name="Ma J."/>
        </authorList>
    </citation>
    <scope>NUCLEOTIDE SEQUENCE [LARGE SCALE GENOMIC DNA]</scope>
    <source>
        <strain evidence="10">JCM 18283</strain>
    </source>
</reference>
<comment type="caution">
    <text evidence="9">The sequence shown here is derived from an EMBL/GenBank/DDBJ whole genome shotgun (WGS) entry which is preliminary data.</text>
</comment>
<evidence type="ECO:0000313" key="9">
    <source>
        <dbReference type="EMBL" id="GAA4906169.1"/>
    </source>
</evidence>
<dbReference type="InterPro" id="IPR039426">
    <property type="entry name" value="TonB-dep_rcpt-like"/>
</dbReference>
<comment type="subcellular location">
    <subcellularLocation>
        <location evidence="1 7">Cell outer membrane</location>
        <topology evidence="1 7">Multi-pass membrane protein</topology>
    </subcellularLocation>
</comment>